<keyword evidence="3" id="KW-1185">Reference proteome</keyword>
<feature type="chain" id="PRO_5012895600" evidence="1">
    <location>
        <begin position="25"/>
        <end position="118"/>
    </location>
</feature>
<protein>
    <submittedName>
        <fullName evidence="2">Uncharacterized protein</fullName>
    </submittedName>
</protein>
<sequence length="118" mass="13140">MFTDRFFWTFFLLALIAVAVSVKAQDSESSEEDPEDRGLFSKFSLSTAVKLIGGKFAGAAAGCVEEAAHSCKSEIKHLKKFFKCAVSINFAYVPFLVNSRRRVVGNFFKENKGRCLID</sequence>
<dbReference type="Proteomes" id="UP000215335">
    <property type="component" value="Unassembled WGS sequence"/>
</dbReference>
<proteinExistence type="predicted"/>
<accession>A0A232FFE0</accession>
<dbReference type="AlphaFoldDB" id="A0A232FFE0"/>
<evidence type="ECO:0000313" key="3">
    <source>
        <dbReference type="Proteomes" id="UP000215335"/>
    </source>
</evidence>
<organism evidence="2 3">
    <name type="scientific">Trichomalopsis sarcophagae</name>
    <dbReference type="NCBI Taxonomy" id="543379"/>
    <lineage>
        <taxon>Eukaryota</taxon>
        <taxon>Metazoa</taxon>
        <taxon>Ecdysozoa</taxon>
        <taxon>Arthropoda</taxon>
        <taxon>Hexapoda</taxon>
        <taxon>Insecta</taxon>
        <taxon>Pterygota</taxon>
        <taxon>Neoptera</taxon>
        <taxon>Endopterygota</taxon>
        <taxon>Hymenoptera</taxon>
        <taxon>Apocrita</taxon>
        <taxon>Proctotrupomorpha</taxon>
        <taxon>Chalcidoidea</taxon>
        <taxon>Pteromalidae</taxon>
        <taxon>Pteromalinae</taxon>
        <taxon>Trichomalopsis</taxon>
    </lineage>
</organism>
<gene>
    <name evidence="2" type="ORF">TSAR_009194</name>
</gene>
<keyword evidence="1" id="KW-0732">Signal</keyword>
<reference evidence="2 3" key="1">
    <citation type="journal article" date="2017" name="Curr. Biol.">
        <title>The Evolution of Venom by Co-option of Single-Copy Genes.</title>
        <authorList>
            <person name="Martinson E.O."/>
            <person name="Mrinalini"/>
            <person name="Kelkar Y.D."/>
            <person name="Chang C.H."/>
            <person name="Werren J.H."/>
        </authorList>
    </citation>
    <scope>NUCLEOTIDE SEQUENCE [LARGE SCALE GENOMIC DNA]</scope>
    <source>
        <strain evidence="2 3">Alberta</strain>
        <tissue evidence="2">Whole body</tissue>
    </source>
</reference>
<name>A0A232FFE0_9HYME</name>
<comment type="caution">
    <text evidence="2">The sequence shown here is derived from an EMBL/GenBank/DDBJ whole genome shotgun (WGS) entry which is preliminary data.</text>
</comment>
<feature type="signal peptide" evidence="1">
    <location>
        <begin position="1"/>
        <end position="24"/>
    </location>
</feature>
<evidence type="ECO:0000256" key="1">
    <source>
        <dbReference type="SAM" id="SignalP"/>
    </source>
</evidence>
<dbReference type="EMBL" id="NNAY01000287">
    <property type="protein sequence ID" value="OXU29474.1"/>
    <property type="molecule type" value="Genomic_DNA"/>
</dbReference>
<evidence type="ECO:0000313" key="2">
    <source>
        <dbReference type="EMBL" id="OXU29474.1"/>
    </source>
</evidence>